<gene>
    <name evidence="9" type="primary">sigE_1</name>
    <name evidence="9" type="ORF">KOR42_01540</name>
</gene>
<dbReference type="PANTHER" id="PTHR43133:SF8">
    <property type="entry name" value="RNA POLYMERASE SIGMA FACTOR HI_1459-RELATED"/>
    <property type="match status" value="1"/>
</dbReference>
<feature type="domain" description="RNA polymerase sigma factor 70 region 4 type 2" evidence="8">
    <location>
        <begin position="108"/>
        <end position="157"/>
    </location>
</feature>
<dbReference type="GO" id="GO:0016987">
    <property type="term" value="F:sigma factor activity"/>
    <property type="evidence" value="ECO:0007669"/>
    <property type="project" value="UniProtKB-KW"/>
</dbReference>
<evidence type="ECO:0000259" key="7">
    <source>
        <dbReference type="Pfam" id="PF04542"/>
    </source>
</evidence>
<evidence type="ECO:0000313" key="9">
    <source>
        <dbReference type="EMBL" id="TWT56799.1"/>
    </source>
</evidence>
<evidence type="ECO:0000256" key="2">
    <source>
        <dbReference type="ARBA" id="ARBA00023015"/>
    </source>
</evidence>
<evidence type="ECO:0000256" key="5">
    <source>
        <dbReference type="ARBA" id="ARBA00023163"/>
    </source>
</evidence>
<dbReference type="InterPro" id="IPR013249">
    <property type="entry name" value="RNA_pol_sigma70_r4_t2"/>
</dbReference>
<dbReference type="InterPro" id="IPR007627">
    <property type="entry name" value="RNA_pol_sigma70_r2"/>
</dbReference>
<dbReference type="GO" id="GO:0006352">
    <property type="term" value="P:DNA-templated transcription initiation"/>
    <property type="evidence" value="ECO:0007669"/>
    <property type="project" value="InterPro"/>
</dbReference>
<evidence type="ECO:0000256" key="6">
    <source>
        <dbReference type="SAM" id="MobiDB-lite"/>
    </source>
</evidence>
<keyword evidence="3" id="KW-0731">Sigma factor</keyword>
<protein>
    <submittedName>
        <fullName evidence="9">ECF RNA polymerase sigma factor SigE</fullName>
    </submittedName>
</protein>
<proteinExistence type="inferred from homology"/>
<organism evidence="9 10">
    <name type="scientific">Thalassoglobus neptunius</name>
    <dbReference type="NCBI Taxonomy" id="1938619"/>
    <lineage>
        <taxon>Bacteria</taxon>
        <taxon>Pseudomonadati</taxon>
        <taxon>Planctomycetota</taxon>
        <taxon>Planctomycetia</taxon>
        <taxon>Planctomycetales</taxon>
        <taxon>Planctomycetaceae</taxon>
        <taxon>Thalassoglobus</taxon>
    </lineage>
</organism>
<dbReference type="Pfam" id="PF04542">
    <property type="entry name" value="Sigma70_r2"/>
    <property type="match status" value="1"/>
</dbReference>
<comment type="similarity">
    <text evidence="1">Belongs to the sigma-70 factor family. ECF subfamily.</text>
</comment>
<dbReference type="InterPro" id="IPR013325">
    <property type="entry name" value="RNA_pol_sigma_r2"/>
</dbReference>
<dbReference type="OrthoDB" id="273082at2"/>
<dbReference type="CDD" id="cd06171">
    <property type="entry name" value="Sigma70_r4"/>
    <property type="match status" value="1"/>
</dbReference>
<keyword evidence="5" id="KW-0804">Transcription</keyword>
<dbReference type="Gene3D" id="1.10.1740.10">
    <property type="match status" value="1"/>
</dbReference>
<dbReference type="RefSeq" id="WP_146506713.1">
    <property type="nucleotide sequence ID" value="NZ_SIHI01000001.1"/>
</dbReference>
<name>A0A5C5X2E9_9PLAN</name>
<dbReference type="Gene3D" id="1.10.10.10">
    <property type="entry name" value="Winged helix-like DNA-binding domain superfamily/Winged helix DNA-binding domain"/>
    <property type="match status" value="1"/>
</dbReference>
<evidence type="ECO:0000313" key="10">
    <source>
        <dbReference type="Proteomes" id="UP000317243"/>
    </source>
</evidence>
<dbReference type="Proteomes" id="UP000317243">
    <property type="component" value="Unassembled WGS sequence"/>
</dbReference>
<reference evidence="9 10" key="1">
    <citation type="submission" date="2019-02" db="EMBL/GenBank/DDBJ databases">
        <title>Deep-cultivation of Planctomycetes and their phenomic and genomic characterization uncovers novel biology.</title>
        <authorList>
            <person name="Wiegand S."/>
            <person name="Jogler M."/>
            <person name="Boedeker C."/>
            <person name="Pinto D."/>
            <person name="Vollmers J."/>
            <person name="Rivas-Marin E."/>
            <person name="Kohn T."/>
            <person name="Peeters S.H."/>
            <person name="Heuer A."/>
            <person name="Rast P."/>
            <person name="Oberbeckmann S."/>
            <person name="Bunk B."/>
            <person name="Jeske O."/>
            <person name="Meyerdierks A."/>
            <person name="Storesund J.E."/>
            <person name="Kallscheuer N."/>
            <person name="Luecker S."/>
            <person name="Lage O.M."/>
            <person name="Pohl T."/>
            <person name="Merkel B.J."/>
            <person name="Hornburger P."/>
            <person name="Mueller R.-W."/>
            <person name="Bruemmer F."/>
            <person name="Labrenz M."/>
            <person name="Spormann A.M."/>
            <person name="Op Den Camp H."/>
            <person name="Overmann J."/>
            <person name="Amann R."/>
            <person name="Jetten M.S.M."/>
            <person name="Mascher T."/>
            <person name="Medema M.H."/>
            <person name="Devos D.P."/>
            <person name="Kaster A.-K."/>
            <person name="Ovreas L."/>
            <person name="Rohde M."/>
            <person name="Galperin M.Y."/>
            <person name="Jogler C."/>
        </authorList>
    </citation>
    <scope>NUCLEOTIDE SEQUENCE [LARGE SCALE GENOMIC DNA]</scope>
    <source>
        <strain evidence="9 10">KOR42</strain>
    </source>
</reference>
<dbReference type="InterPro" id="IPR036388">
    <property type="entry name" value="WH-like_DNA-bd_sf"/>
</dbReference>
<keyword evidence="2" id="KW-0805">Transcription regulation</keyword>
<accession>A0A5C5X2E9</accession>
<dbReference type="GO" id="GO:0003677">
    <property type="term" value="F:DNA binding"/>
    <property type="evidence" value="ECO:0007669"/>
    <property type="project" value="UniProtKB-KW"/>
</dbReference>
<dbReference type="PANTHER" id="PTHR43133">
    <property type="entry name" value="RNA POLYMERASE ECF-TYPE SIGMA FACTO"/>
    <property type="match status" value="1"/>
</dbReference>
<dbReference type="InterPro" id="IPR013324">
    <property type="entry name" value="RNA_pol_sigma_r3/r4-like"/>
</dbReference>
<keyword evidence="10" id="KW-1185">Reference proteome</keyword>
<keyword evidence="4" id="KW-0238">DNA-binding</keyword>
<dbReference type="InterPro" id="IPR039425">
    <property type="entry name" value="RNA_pol_sigma-70-like"/>
</dbReference>
<evidence type="ECO:0000256" key="3">
    <source>
        <dbReference type="ARBA" id="ARBA00023082"/>
    </source>
</evidence>
<sequence length="193" mass="22409">MQSERSSHLNSVGDLVEDHYADVYRFAYRLSGSHADAEDLTQQAFLTACRKRYQVQDPDRIRGWLLTIVRNTFLKTRQRDERMIAAFEDVAVSSNDFDSDTFRFDEETLQKALNEIPEHYKTPLLLYYFEEIGYKEIGELLGIPIGTVMSRLSRARSVLRERLCRENETSEISETEDSRNNPASEVSAKQKDQ</sequence>
<dbReference type="Pfam" id="PF08281">
    <property type="entry name" value="Sigma70_r4_2"/>
    <property type="match status" value="1"/>
</dbReference>
<dbReference type="SUPFAM" id="SSF88659">
    <property type="entry name" value="Sigma3 and sigma4 domains of RNA polymerase sigma factors"/>
    <property type="match status" value="1"/>
</dbReference>
<evidence type="ECO:0000256" key="1">
    <source>
        <dbReference type="ARBA" id="ARBA00010641"/>
    </source>
</evidence>
<evidence type="ECO:0000256" key="4">
    <source>
        <dbReference type="ARBA" id="ARBA00023125"/>
    </source>
</evidence>
<feature type="domain" description="RNA polymerase sigma-70 region 2" evidence="7">
    <location>
        <begin position="15"/>
        <end position="80"/>
    </location>
</feature>
<dbReference type="EMBL" id="SIHI01000001">
    <property type="protein sequence ID" value="TWT56799.1"/>
    <property type="molecule type" value="Genomic_DNA"/>
</dbReference>
<feature type="region of interest" description="Disordered" evidence="6">
    <location>
        <begin position="166"/>
        <end position="193"/>
    </location>
</feature>
<dbReference type="InterPro" id="IPR014284">
    <property type="entry name" value="RNA_pol_sigma-70_dom"/>
</dbReference>
<dbReference type="AlphaFoldDB" id="A0A5C5X2E9"/>
<evidence type="ECO:0000259" key="8">
    <source>
        <dbReference type="Pfam" id="PF08281"/>
    </source>
</evidence>
<dbReference type="SUPFAM" id="SSF88946">
    <property type="entry name" value="Sigma2 domain of RNA polymerase sigma factors"/>
    <property type="match status" value="1"/>
</dbReference>
<comment type="caution">
    <text evidence="9">The sequence shown here is derived from an EMBL/GenBank/DDBJ whole genome shotgun (WGS) entry which is preliminary data.</text>
</comment>
<dbReference type="NCBIfam" id="TIGR02937">
    <property type="entry name" value="sigma70-ECF"/>
    <property type="match status" value="1"/>
</dbReference>